<protein>
    <submittedName>
        <fullName evidence="1">Uncharacterized protein</fullName>
    </submittedName>
</protein>
<dbReference type="Gene3D" id="3.90.226.10">
    <property type="entry name" value="2-enoyl-CoA Hydratase, Chain A, domain 1"/>
    <property type="match status" value="1"/>
</dbReference>
<accession>A0A2G9C862</accession>
<name>A0A2G9C862_9BURK</name>
<reference evidence="1 2" key="1">
    <citation type="submission" date="2017-11" db="EMBL/GenBank/DDBJ databases">
        <title>Draft genome sequence of Mitsuaria sp. HWN-4.</title>
        <authorList>
            <person name="Gundlapally S.R."/>
        </authorList>
    </citation>
    <scope>NUCLEOTIDE SEQUENCE [LARGE SCALE GENOMIC DNA]</scope>
    <source>
        <strain evidence="1 2">HWN-4</strain>
    </source>
</reference>
<dbReference type="AlphaFoldDB" id="A0A2G9C862"/>
<proteinExistence type="predicted"/>
<keyword evidence="2" id="KW-1185">Reference proteome</keyword>
<comment type="caution">
    <text evidence="1">The sequence shown here is derived from an EMBL/GenBank/DDBJ whole genome shotgun (WGS) entry which is preliminary data.</text>
</comment>
<organism evidence="1 2">
    <name type="scientific">Roseateles chitinivorans</name>
    <dbReference type="NCBI Taxonomy" id="2917965"/>
    <lineage>
        <taxon>Bacteria</taxon>
        <taxon>Pseudomonadati</taxon>
        <taxon>Pseudomonadota</taxon>
        <taxon>Betaproteobacteria</taxon>
        <taxon>Burkholderiales</taxon>
        <taxon>Sphaerotilaceae</taxon>
        <taxon>Roseateles</taxon>
    </lineage>
</organism>
<dbReference type="SUPFAM" id="SSF52096">
    <property type="entry name" value="ClpP/crotonase"/>
    <property type="match status" value="1"/>
</dbReference>
<dbReference type="EMBL" id="PEOG01000034">
    <property type="protein sequence ID" value="PIM52613.1"/>
    <property type="molecule type" value="Genomic_DNA"/>
</dbReference>
<dbReference type="InterPro" id="IPR029045">
    <property type="entry name" value="ClpP/crotonase-like_dom_sf"/>
</dbReference>
<evidence type="ECO:0000313" key="1">
    <source>
        <dbReference type="EMBL" id="PIM52613.1"/>
    </source>
</evidence>
<gene>
    <name evidence="1" type="ORF">CS062_13750</name>
</gene>
<dbReference type="Proteomes" id="UP000231501">
    <property type="component" value="Unassembled WGS sequence"/>
</dbReference>
<evidence type="ECO:0000313" key="2">
    <source>
        <dbReference type="Proteomes" id="UP000231501"/>
    </source>
</evidence>
<sequence>MNVGLCGAENTATERATALRIVKLQGRSDAGKAIQRYFAAQQDNARLSLNASTGTVYLEGLISKATVRALTGALGQPSRPRRLVVNSFGGEARAGMAMADLLRKHQVEMTVRGFCMSACATYLLPVARQVRLDDAVIGLHGRPATCREQLSLWTGIRQWGLSNYLEFIKVARLDADFAAGTPRMSTAISLSQRPDRGAMDGKTRDWLVVDPAHVERLGVPVASISSTQTFDLLAADPTGSLVGGIHIY</sequence>